<evidence type="ECO:0000313" key="2">
    <source>
        <dbReference type="Proteomes" id="UP001165341"/>
    </source>
</evidence>
<sequence length="80" mass="8538">MALNNRTARRGDKFKLDGGIFTVHTISAPGTGGRSYAVGPIIGAHLHPGGYAITIDEGDTGVEWIERRAAHVAVLEARRN</sequence>
<organism evidence="1 2">
    <name type="scientific">Cryobacterium zhongshanensis</name>
    <dbReference type="NCBI Taxonomy" id="2928153"/>
    <lineage>
        <taxon>Bacteria</taxon>
        <taxon>Bacillati</taxon>
        <taxon>Actinomycetota</taxon>
        <taxon>Actinomycetes</taxon>
        <taxon>Micrococcales</taxon>
        <taxon>Microbacteriaceae</taxon>
        <taxon>Cryobacterium</taxon>
    </lineage>
</organism>
<dbReference type="EMBL" id="JALGAR010000006">
    <property type="protein sequence ID" value="MCI4659750.1"/>
    <property type="molecule type" value="Genomic_DNA"/>
</dbReference>
<evidence type="ECO:0000313" key="1">
    <source>
        <dbReference type="EMBL" id="MCI4659750.1"/>
    </source>
</evidence>
<name>A0AA41UHB9_9MICO</name>
<gene>
    <name evidence="1" type="ORF">MQH31_18240</name>
</gene>
<reference evidence="1" key="1">
    <citation type="submission" date="2022-03" db="EMBL/GenBank/DDBJ databases">
        <title>Cryobacterium sp. nov. strain ZS14-85, isolated from Antarctic soil.</title>
        <authorList>
            <person name="Li J."/>
            <person name="Niu G."/>
        </authorList>
    </citation>
    <scope>NUCLEOTIDE SEQUENCE</scope>
    <source>
        <strain evidence="1">ZS14-85</strain>
    </source>
</reference>
<protein>
    <submittedName>
        <fullName evidence="1">Uncharacterized protein</fullName>
    </submittedName>
</protein>
<proteinExistence type="predicted"/>
<accession>A0AA41UHB9</accession>
<dbReference type="RefSeq" id="WP_243013241.1">
    <property type="nucleotide sequence ID" value="NZ_JALGAR010000006.1"/>
</dbReference>
<dbReference type="AlphaFoldDB" id="A0AA41UHB9"/>
<keyword evidence="2" id="KW-1185">Reference proteome</keyword>
<comment type="caution">
    <text evidence="1">The sequence shown here is derived from an EMBL/GenBank/DDBJ whole genome shotgun (WGS) entry which is preliminary data.</text>
</comment>
<dbReference type="Proteomes" id="UP001165341">
    <property type="component" value="Unassembled WGS sequence"/>
</dbReference>